<name>A0A9X3NDM0_9ACTN</name>
<keyword evidence="1" id="KW-0472">Membrane</keyword>
<evidence type="ECO:0000313" key="2">
    <source>
        <dbReference type="EMBL" id="MDA0184523.1"/>
    </source>
</evidence>
<keyword evidence="1" id="KW-1133">Transmembrane helix</keyword>
<dbReference type="AlphaFoldDB" id="A0A9X3NDM0"/>
<accession>A0A9X3NDM0</accession>
<proteinExistence type="predicted"/>
<dbReference type="Proteomes" id="UP001147653">
    <property type="component" value="Unassembled WGS sequence"/>
</dbReference>
<feature type="transmembrane region" description="Helical" evidence="1">
    <location>
        <begin position="150"/>
        <end position="172"/>
    </location>
</feature>
<evidence type="ECO:0000313" key="3">
    <source>
        <dbReference type="Proteomes" id="UP001147653"/>
    </source>
</evidence>
<feature type="transmembrane region" description="Helical" evidence="1">
    <location>
        <begin position="42"/>
        <end position="61"/>
    </location>
</feature>
<sequence length="200" mass="21913">MVTTAIFAELIVVGLQVQAWAALLLMGVFGTDWVKLTALEKWAALLTILVLALAYMFGVIFDRIANDVYVRFYRLARGRRKRPDGERTESPGPPYTREKRLAVIDASEGLAKFLDYQRSRLRVARATSVNTLLAVPCTAVFLGAHTDPSGTLIVFLIMTAVVLVVGATYTAIAVNRAWEDSLEAAYGIVQATRSDNTATT</sequence>
<organism evidence="2 3">
    <name type="scientific">Solirubrobacter phytolaccae</name>
    <dbReference type="NCBI Taxonomy" id="1404360"/>
    <lineage>
        <taxon>Bacteria</taxon>
        <taxon>Bacillati</taxon>
        <taxon>Actinomycetota</taxon>
        <taxon>Thermoleophilia</taxon>
        <taxon>Solirubrobacterales</taxon>
        <taxon>Solirubrobacteraceae</taxon>
        <taxon>Solirubrobacter</taxon>
    </lineage>
</organism>
<protein>
    <submittedName>
        <fullName evidence="2">Uncharacterized protein</fullName>
    </submittedName>
</protein>
<dbReference type="RefSeq" id="WP_270028978.1">
    <property type="nucleotide sequence ID" value="NZ_JAPDDP010000078.1"/>
</dbReference>
<feature type="transmembrane region" description="Helical" evidence="1">
    <location>
        <begin position="7"/>
        <end position="30"/>
    </location>
</feature>
<evidence type="ECO:0000256" key="1">
    <source>
        <dbReference type="SAM" id="Phobius"/>
    </source>
</evidence>
<feature type="transmembrane region" description="Helical" evidence="1">
    <location>
        <begin position="123"/>
        <end position="144"/>
    </location>
</feature>
<keyword evidence="3" id="KW-1185">Reference proteome</keyword>
<keyword evidence="1" id="KW-0812">Transmembrane</keyword>
<gene>
    <name evidence="2" type="ORF">OJ997_29745</name>
</gene>
<dbReference type="EMBL" id="JAPDDP010000078">
    <property type="protein sequence ID" value="MDA0184523.1"/>
    <property type="molecule type" value="Genomic_DNA"/>
</dbReference>
<reference evidence="2" key="1">
    <citation type="submission" date="2022-10" db="EMBL/GenBank/DDBJ databases">
        <title>The WGS of Solirubrobacter phytolaccae KCTC 29190.</title>
        <authorList>
            <person name="Jiang Z."/>
        </authorList>
    </citation>
    <scope>NUCLEOTIDE SEQUENCE</scope>
    <source>
        <strain evidence="2">KCTC 29190</strain>
    </source>
</reference>
<comment type="caution">
    <text evidence="2">The sequence shown here is derived from an EMBL/GenBank/DDBJ whole genome shotgun (WGS) entry which is preliminary data.</text>
</comment>